<sequence length="153" mass="16346">MKPQSPSPTSAAQALPVQTQIVTTGTEVSGALPFLAPPPGAHETTLPRCLARGRRRRGCDGGVAAPGDAHIYSELPASVRSERGLPRESGLVLRSPECPSGGKVPTLTWPFLSCLSHQLAHGPAHTSSIHVFILHIHTYIMCVPTWLWDSTDE</sequence>
<evidence type="ECO:0000313" key="2">
    <source>
        <dbReference type="Proteomes" id="UP000527355"/>
    </source>
</evidence>
<reference evidence="1 2" key="1">
    <citation type="journal article" date="2020" name="Nature">
        <title>Six reference-quality genomes reveal evolution of bat adaptations.</title>
        <authorList>
            <person name="Jebb D."/>
            <person name="Huang Z."/>
            <person name="Pippel M."/>
            <person name="Hughes G.M."/>
            <person name="Lavrichenko K."/>
            <person name="Devanna P."/>
            <person name="Winkler S."/>
            <person name="Jermiin L.S."/>
            <person name="Skirmuntt E.C."/>
            <person name="Katzourakis A."/>
            <person name="Burkitt-Gray L."/>
            <person name="Ray D.A."/>
            <person name="Sullivan K.A.M."/>
            <person name="Roscito J.G."/>
            <person name="Kirilenko B.M."/>
            <person name="Davalos L.M."/>
            <person name="Corthals A.P."/>
            <person name="Power M.L."/>
            <person name="Jones G."/>
            <person name="Ransome R.D."/>
            <person name="Dechmann D.K.N."/>
            <person name="Locatelli A.G."/>
            <person name="Puechmaille S.J."/>
            <person name="Fedrigo O."/>
            <person name="Jarvis E.D."/>
            <person name="Hiller M."/>
            <person name="Vernes S.C."/>
            <person name="Myers E.W."/>
            <person name="Teeling E.C."/>
        </authorList>
    </citation>
    <scope>NUCLEOTIDE SEQUENCE [LARGE SCALE GENOMIC DNA]</scope>
    <source>
        <strain evidence="1">MMyoMyo1</strain>
        <tissue evidence="1">Flight muscle</tissue>
    </source>
</reference>
<name>A0A7J7SCZ6_MYOMY</name>
<dbReference type="AlphaFoldDB" id="A0A7J7SCZ6"/>
<comment type="caution">
    <text evidence="1">The sequence shown here is derived from an EMBL/GenBank/DDBJ whole genome shotgun (WGS) entry which is preliminary data.</text>
</comment>
<gene>
    <name evidence="1" type="ORF">mMyoMyo1_012472</name>
</gene>
<dbReference type="EMBL" id="JABWUV010000019">
    <property type="protein sequence ID" value="KAF6286027.1"/>
    <property type="molecule type" value="Genomic_DNA"/>
</dbReference>
<organism evidence="1 2">
    <name type="scientific">Myotis myotis</name>
    <name type="common">Greater mouse-eared bat</name>
    <name type="synonym">Vespertilio myotis</name>
    <dbReference type="NCBI Taxonomy" id="51298"/>
    <lineage>
        <taxon>Eukaryota</taxon>
        <taxon>Metazoa</taxon>
        <taxon>Chordata</taxon>
        <taxon>Craniata</taxon>
        <taxon>Vertebrata</taxon>
        <taxon>Euteleostomi</taxon>
        <taxon>Mammalia</taxon>
        <taxon>Eutheria</taxon>
        <taxon>Laurasiatheria</taxon>
        <taxon>Chiroptera</taxon>
        <taxon>Yangochiroptera</taxon>
        <taxon>Vespertilionidae</taxon>
        <taxon>Myotis</taxon>
    </lineage>
</organism>
<evidence type="ECO:0000313" key="1">
    <source>
        <dbReference type="EMBL" id="KAF6286027.1"/>
    </source>
</evidence>
<proteinExistence type="predicted"/>
<keyword evidence="2" id="KW-1185">Reference proteome</keyword>
<protein>
    <submittedName>
        <fullName evidence="1">Leucine rich repeat containing 29</fullName>
    </submittedName>
</protein>
<dbReference type="Proteomes" id="UP000527355">
    <property type="component" value="Unassembled WGS sequence"/>
</dbReference>
<accession>A0A7J7SCZ6</accession>